<dbReference type="RefSeq" id="WP_153383221.1">
    <property type="nucleotide sequence ID" value="NZ_WIVW01000097.1"/>
</dbReference>
<dbReference type="FunFam" id="3.30.559.10:FF:000012">
    <property type="entry name" value="Non-ribosomal peptide synthetase"/>
    <property type="match status" value="1"/>
</dbReference>
<dbReference type="InterPro" id="IPR001242">
    <property type="entry name" value="Condensation_dom"/>
</dbReference>
<reference evidence="2 3" key="1">
    <citation type="submission" date="2019-10" db="EMBL/GenBank/DDBJ databases">
        <title>Evaluation of single-gene subtyping targets for Pseudomonas.</title>
        <authorList>
            <person name="Reichler S.J."/>
            <person name="Orsi R.H."/>
            <person name="Wiedmann M."/>
            <person name="Martin N.H."/>
            <person name="Murphy S.I."/>
        </authorList>
    </citation>
    <scope>NUCLEOTIDE SEQUENCE [LARGE SCALE GENOMIC DNA]</scope>
    <source>
        <strain evidence="2 3">FSL R10-1984</strain>
    </source>
</reference>
<evidence type="ECO:0000313" key="2">
    <source>
        <dbReference type="EMBL" id="MQU29634.1"/>
    </source>
</evidence>
<dbReference type="SUPFAM" id="SSF52777">
    <property type="entry name" value="CoA-dependent acyltransferases"/>
    <property type="match status" value="1"/>
</dbReference>
<dbReference type="PANTHER" id="PTHR45398:SF1">
    <property type="entry name" value="ENZYME, PUTATIVE (JCVI)-RELATED"/>
    <property type="match status" value="1"/>
</dbReference>
<evidence type="ECO:0000313" key="3">
    <source>
        <dbReference type="Proteomes" id="UP000437970"/>
    </source>
</evidence>
<accession>A0A7X1Y2V0</accession>
<dbReference type="AlphaFoldDB" id="A0A7X1Y2V0"/>
<name>A0A7X1Y2V0_9PSED</name>
<dbReference type="Proteomes" id="UP000437970">
    <property type="component" value="Unassembled WGS sequence"/>
</dbReference>
<protein>
    <recommendedName>
        <fullName evidence="1">Condensation domain-containing protein</fullName>
    </recommendedName>
</protein>
<evidence type="ECO:0000259" key="1">
    <source>
        <dbReference type="Pfam" id="PF00668"/>
    </source>
</evidence>
<dbReference type="GO" id="GO:0003824">
    <property type="term" value="F:catalytic activity"/>
    <property type="evidence" value="ECO:0007669"/>
    <property type="project" value="InterPro"/>
</dbReference>
<dbReference type="EMBL" id="WIVW01000097">
    <property type="protein sequence ID" value="MQU29634.1"/>
    <property type="molecule type" value="Genomic_DNA"/>
</dbReference>
<dbReference type="Pfam" id="PF00668">
    <property type="entry name" value="Condensation"/>
    <property type="match status" value="1"/>
</dbReference>
<gene>
    <name evidence="2" type="ORF">GHO29_24595</name>
</gene>
<dbReference type="Gene3D" id="3.30.559.30">
    <property type="entry name" value="Nonribosomal peptide synthetase, condensation domain"/>
    <property type="match status" value="1"/>
</dbReference>
<feature type="domain" description="Condensation" evidence="1">
    <location>
        <begin position="51"/>
        <end position="255"/>
    </location>
</feature>
<dbReference type="CDD" id="cd19531">
    <property type="entry name" value="LCL_NRPS-like"/>
    <property type="match status" value="1"/>
</dbReference>
<organism evidence="2 3">
    <name type="scientific">Pseudomonas helleri</name>
    <dbReference type="NCBI Taxonomy" id="1608996"/>
    <lineage>
        <taxon>Bacteria</taxon>
        <taxon>Pseudomonadati</taxon>
        <taxon>Pseudomonadota</taxon>
        <taxon>Gammaproteobacteria</taxon>
        <taxon>Pseudomonadales</taxon>
        <taxon>Pseudomonadaceae</taxon>
        <taxon>Pseudomonas</taxon>
    </lineage>
</organism>
<comment type="caution">
    <text evidence="2">The sequence shown here is derived from an EMBL/GenBank/DDBJ whole genome shotgun (WGS) entry which is preliminary data.</text>
</comment>
<dbReference type="PANTHER" id="PTHR45398">
    <property type="match status" value="1"/>
</dbReference>
<dbReference type="Gene3D" id="3.30.559.10">
    <property type="entry name" value="Chloramphenicol acetyltransferase-like domain"/>
    <property type="match status" value="1"/>
</dbReference>
<feature type="non-terminal residue" evidence="2">
    <location>
        <position position="255"/>
    </location>
</feature>
<sequence length="255" mass="29151">MENATAWRIANRFASLAPHQRREFLQKMQEQGVSFGQLPIPATAPADAPCELSYAQQRQWFLWQLDPEGAAYHIPAALRLRGTLNVAALQQSFDALLERHHSLRTGFTEDDGQVRQQLHAPALRLTQHDLREQPAPERMACALRLVEQDIAQPFDLQHGPLLRVSLMQLDHDDHVLVLTLHHIVADGWSMGVLIEEFSQLYAAHAQGRRAELPVLPIQYADYALWQRRWMEAGEQARQLTYWQAQLGDEHPVMAL</sequence>
<dbReference type="InterPro" id="IPR023213">
    <property type="entry name" value="CAT-like_dom_sf"/>
</dbReference>
<proteinExistence type="predicted"/>